<evidence type="ECO:0000256" key="1">
    <source>
        <dbReference type="SAM" id="MobiDB-lite"/>
    </source>
</evidence>
<gene>
    <name evidence="2" type="ORF">LEMA_uP021500.1</name>
</gene>
<sequence length="92" mass="10194">MRVVSGILIRCTSEMNTITSADDLRRFAGHIHSAMTTYKDFVVLDKVVKALSGLYLHHQCRSARGSHCPEEHGELSLEGSSERPSSKDFKGC</sequence>
<evidence type="ECO:0000313" key="2">
    <source>
        <dbReference type="EMBL" id="CBY01020.1"/>
    </source>
</evidence>
<protein>
    <submittedName>
        <fullName evidence="2">Predicted protein</fullName>
    </submittedName>
</protein>
<name>E5ABH9_LEPMJ</name>
<reference evidence="3" key="1">
    <citation type="journal article" date="2011" name="Nat. Commun.">
        <title>Effector diversification within compartments of the Leptosphaeria maculans genome affected by Repeat-Induced Point mutations.</title>
        <authorList>
            <person name="Rouxel T."/>
            <person name="Grandaubert J."/>
            <person name="Hane J.K."/>
            <person name="Hoede C."/>
            <person name="van de Wouw A.P."/>
            <person name="Couloux A."/>
            <person name="Dominguez V."/>
            <person name="Anthouard V."/>
            <person name="Bally P."/>
            <person name="Bourras S."/>
            <person name="Cozijnsen A.J."/>
            <person name="Ciuffetti L.M."/>
            <person name="Degrave A."/>
            <person name="Dilmaghani A."/>
            <person name="Duret L."/>
            <person name="Fudal I."/>
            <person name="Goodwin S.B."/>
            <person name="Gout L."/>
            <person name="Glaser N."/>
            <person name="Linglin J."/>
            <person name="Kema G.H.J."/>
            <person name="Lapalu N."/>
            <person name="Lawrence C.B."/>
            <person name="May K."/>
            <person name="Meyer M."/>
            <person name="Ollivier B."/>
            <person name="Poulain J."/>
            <person name="Schoch C.L."/>
            <person name="Simon A."/>
            <person name="Spatafora J.W."/>
            <person name="Stachowiak A."/>
            <person name="Turgeon B.G."/>
            <person name="Tyler B.M."/>
            <person name="Vincent D."/>
            <person name="Weissenbach J."/>
            <person name="Amselem J."/>
            <person name="Quesneville H."/>
            <person name="Oliver R.P."/>
            <person name="Wincker P."/>
            <person name="Balesdent M.-H."/>
            <person name="Howlett B.J."/>
        </authorList>
    </citation>
    <scope>NUCLEOTIDE SEQUENCE [LARGE SCALE GENOMIC DNA]</scope>
    <source>
        <strain evidence="3">JN3 / isolate v23.1.3 / race Av1-4-5-6-7-8</strain>
    </source>
</reference>
<keyword evidence="3" id="KW-1185">Reference proteome</keyword>
<dbReference type="AlphaFoldDB" id="E5ABH9"/>
<dbReference type="InParanoid" id="E5ABH9"/>
<accession>E5ABH9</accession>
<feature type="region of interest" description="Disordered" evidence="1">
    <location>
        <begin position="64"/>
        <end position="92"/>
    </location>
</feature>
<evidence type="ECO:0000313" key="3">
    <source>
        <dbReference type="Proteomes" id="UP000002668"/>
    </source>
</evidence>
<dbReference type="EMBL" id="FP929138">
    <property type="protein sequence ID" value="CBY01020.1"/>
    <property type="molecule type" value="Genomic_DNA"/>
</dbReference>
<proteinExistence type="predicted"/>
<feature type="compositionally biased region" description="Basic and acidic residues" evidence="1">
    <location>
        <begin position="67"/>
        <end position="92"/>
    </location>
</feature>
<dbReference type="Proteomes" id="UP000002668">
    <property type="component" value="Genome"/>
</dbReference>
<dbReference type="VEuPathDB" id="FungiDB:LEMA_uP021500.1"/>
<organism evidence="3">
    <name type="scientific">Leptosphaeria maculans (strain JN3 / isolate v23.1.3 / race Av1-4-5-6-7-8)</name>
    <name type="common">Blackleg fungus</name>
    <name type="synonym">Phoma lingam</name>
    <dbReference type="NCBI Taxonomy" id="985895"/>
    <lineage>
        <taxon>Eukaryota</taxon>
        <taxon>Fungi</taxon>
        <taxon>Dikarya</taxon>
        <taxon>Ascomycota</taxon>
        <taxon>Pezizomycotina</taxon>
        <taxon>Dothideomycetes</taxon>
        <taxon>Pleosporomycetidae</taxon>
        <taxon>Pleosporales</taxon>
        <taxon>Pleosporineae</taxon>
        <taxon>Leptosphaeriaceae</taxon>
        <taxon>Plenodomus</taxon>
        <taxon>Plenodomus lingam/Leptosphaeria maculans species complex</taxon>
    </lineage>
</organism>
<dbReference type="HOGENOM" id="CLU_2413660_0_0_1"/>